<organism evidence="7 8">
    <name type="scientific">Drosophila hydei</name>
    <name type="common">Fruit fly</name>
    <dbReference type="NCBI Taxonomy" id="7224"/>
    <lineage>
        <taxon>Eukaryota</taxon>
        <taxon>Metazoa</taxon>
        <taxon>Ecdysozoa</taxon>
        <taxon>Arthropoda</taxon>
        <taxon>Hexapoda</taxon>
        <taxon>Insecta</taxon>
        <taxon>Pterygota</taxon>
        <taxon>Neoptera</taxon>
        <taxon>Endopterygota</taxon>
        <taxon>Diptera</taxon>
        <taxon>Brachycera</taxon>
        <taxon>Muscomorpha</taxon>
        <taxon>Ephydroidea</taxon>
        <taxon>Drosophilidae</taxon>
        <taxon>Drosophila</taxon>
    </lineage>
</organism>
<dbReference type="PANTHER" id="PTHR10609">
    <property type="entry name" value="BIOTINIDASE-RELATED"/>
    <property type="match status" value="1"/>
</dbReference>
<name>A0A6J1MB13_DROHY</name>
<proteinExistence type="inferred from homology"/>
<dbReference type="SUPFAM" id="SSF56317">
    <property type="entry name" value="Carbon-nitrogen hydrolase"/>
    <property type="match status" value="1"/>
</dbReference>
<dbReference type="PANTHER" id="PTHR10609:SF14">
    <property type="entry name" value="BIOTINIDASE"/>
    <property type="match status" value="1"/>
</dbReference>
<sequence length="538" mass="59635">MCGKCVLLLQLLCAAVAGCGAAGRDYYTAGVVEFRPAVSGGSSEQLLEENLAAYLELIDAANGTADILIFPEGTLNSQLQLTAVPAPSWRSLCHIVVAPVDGVATFLRHLACAAVAAESYLVLNVKERERCDRDADCPPRGFRLYNTNVVLDRSGAVVSRYRKWNLYLEPQLNRTPEPEYAIFETDFNVTFGHFICFDMLFHTPAQELVERYSIQHLIVTKMFKSELPFLTASQFQQGWAWANNVNLLAAGASLPHGGISGSGIYAGRRGALVRRMVGDTHVGQRQLLLARVPRYPQLEQELGPELELDVERAGPAQRQLAMLQQPQFEDFTSSLVPLLNGSRQQQRLCQQDLCCDFELQLELPGDATQPEYSYRVGVFVGQRRYEEEQYSVVRLCGLFACRNESVYSCGQLATEEAAEPAANSRLVAFSWLRIRGEFVQRRRQLLMPSTLSAALYALQATEFEWAWLGADSAVTRVELKLRKTHTQLLTFGIYGNYFDEFADDGLPGGGGGGARGVAVAMPWQQLLMLLLLLSYHGG</sequence>
<dbReference type="Gene3D" id="3.60.110.10">
    <property type="entry name" value="Carbon-nitrogen hydrolase"/>
    <property type="match status" value="1"/>
</dbReference>
<dbReference type="GeneID" id="111604619"/>
<dbReference type="RefSeq" id="XP_023178512.2">
    <property type="nucleotide sequence ID" value="XM_023322744.2"/>
</dbReference>
<protein>
    <submittedName>
        <fullName evidence="8">Vanin-like protein 3</fullName>
    </submittedName>
</protein>
<evidence type="ECO:0000313" key="8">
    <source>
        <dbReference type="RefSeq" id="XP_023178512.2"/>
    </source>
</evidence>
<evidence type="ECO:0000256" key="3">
    <source>
        <dbReference type="ARBA" id="ARBA00022801"/>
    </source>
</evidence>
<dbReference type="GO" id="GO:0016811">
    <property type="term" value="F:hydrolase activity, acting on carbon-nitrogen (but not peptide) bonds, in linear amides"/>
    <property type="evidence" value="ECO:0007669"/>
    <property type="project" value="InterPro"/>
</dbReference>
<dbReference type="PROSITE" id="PS50263">
    <property type="entry name" value="CN_HYDROLASE"/>
    <property type="match status" value="1"/>
</dbReference>
<feature type="chain" id="PRO_5027111210" evidence="5">
    <location>
        <begin position="22"/>
        <end position="538"/>
    </location>
</feature>
<comment type="similarity">
    <text evidence="1">Belongs to the carbon-nitrogen hydrolase superfamily. BTD/VNN family.</text>
</comment>
<evidence type="ECO:0000256" key="1">
    <source>
        <dbReference type="ARBA" id="ARBA00008225"/>
    </source>
</evidence>
<keyword evidence="4" id="KW-0325">Glycoprotein</keyword>
<evidence type="ECO:0000256" key="2">
    <source>
        <dbReference type="ARBA" id="ARBA00022729"/>
    </source>
</evidence>
<evidence type="ECO:0000259" key="6">
    <source>
        <dbReference type="PROSITE" id="PS50263"/>
    </source>
</evidence>
<dbReference type="CDD" id="cd07567">
    <property type="entry name" value="biotinidase_like"/>
    <property type="match status" value="1"/>
</dbReference>
<dbReference type="Pfam" id="PF00795">
    <property type="entry name" value="CN_hydrolase"/>
    <property type="match status" value="1"/>
</dbReference>
<accession>A0A6J1MB13</accession>
<gene>
    <name evidence="8" type="primary">LOC111604619</name>
</gene>
<dbReference type="InterPro" id="IPR040154">
    <property type="entry name" value="Biotinidase/VNN"/>
</dbReference>
<dbReference type="KEGG" id="dhe:111604619"/>
<reference evidence="8" key="1">
    <citation type="submission" date="2025-08" db="UniProtKB">
        <authorList>
            <consortium name="RefSeq"/>
        </authorList>
    </citation>
    <scope>IDENTIFICATION</scope>
    <source>
        <strain evidence="8">15085-1641.00</strain>
        <tissue evidence="8">Whole body</tissue>
    </source>
</reference>
<dbReference type="OrthoDB" id="10250282at2759"/>
<evidence type="ECO:0000256" key="5">
    <source>
        <dbReference type="SAM" id="SignalP"/>
    </source>
</evidence>
<keyword evidence="3" id="KW-0378">Hydrolase</keyword>
<evidence type="ECO:0000313" key="7">
    <source>
        <dbReference type="Proteomes" id="UP000504633"/>
    </source>
</evidence>
<dbReference type="Pfam" id="PF19018">
    <property type="entry name" value="Vanin_C"/>
    <property type="match status" value="1"/>
</dbReference>
<evidence type="ECO:0000256" key="4">
    <source>
        <dbReference type="ARBA" id="ARBA00023180"/>
    </source>
</evidence>
<dbReference type="InterPro" id="IPR003010">
    <property type="entry name" value="C-N_Hydrolase"/>
</dbReference>
<feature type="domain" description="CN hydrolase" evidence="6">
    <location>
        <begin position="27"/>
        <end position="294"/>
    </location>
</feature>
<dbReference type="InterPro" id="IPR036526">
    <property type="entry name" value="C-N_Hydrolase_sf"/>
</dbReference>
<dbReference type="InterPro" id="IPR043957">
    <property type="entry name" value="Vanin_C"/>
</dbReference>
<dbReference type="AlphaFoldDB" id="A0A6J1MB13"/>
<dbReference type="PROSITE" id="PS51257">
    <property type="entry name" value="PROKAR_LIPOPROTEIN"/>
    <property type="match status" value="1"/>
</dbReference>
<keyword evidence="7" id="KW-1185">Reference proteome</keyword>
<keyword evidence="2 5" id="KW-0732">Signal</keyword>
<dbReference type="Proteomes" id="UP000504633">
    <property type="component" value="Unplaced"/>
</dbReference>
<dbReference type="OMA" id="ADLCCDF"/>
<dbReference type="InterPro" id="IPR012101">
    <property type="entry name" value="Biotinidase-like_euk"/>
</dbReference>
<feature type="signal peptide" evidence="5">
    <location>
        <begin position="1"/>
        <end position="21"/>
    </location>
</feature>